<accession>A0ABR1Q9N8</accession>
<protein>
    <submittedName>
        <fullName evidence="2">Uncharacterized protein</fullName>
    </submittedName>
</protein>
<dbReference type="EMBL" id="JAQQWE010000006">
    <property type="protein sequence ID" value="KAK7949264.1"/>
    <property type="molecule type" value="Genomic_DNA"/>
</dbReference>
<organism evidence="2 3">
    <name type="scientific">Apiospora aurea</name>
    <dbReference type="NCBI Taxonomy" id="335848"/>
    <lineage>
        <taxon>Eukaryota</taxon>
        <taxon>Fungi</taxon>
        <taxon>Dikarya</taxon>
        <taxon>Ascomycota</taxon>
        <taxon>Pezizomycotina</taxon>
        <taxon>Sordariomycetes</taxon>
        <taxon>Xylariomycetidae</taxon>
        <taxon>Amphisphaeriales</taxon>
        <taxon>Apiosporaceae</taxon>
        <taxon>Apiospora</taxon>
    </lineage>
</organism>
<proteinExistence type="predicted"/>
<sequence length="301" mass="34228">MHLPQSGGLPERISEQDLFDLTLLAEDYGVTHFIGPMVTGWTKHHDEWWTDTVGSGVGTSFLVQLQKRIWVVWIFGQTNLFHRLTTLLIQEVTLDKNSELHVGDATLVGIRERHNIPRVPGLFDYVKKEYRDRIQALRDVLEKATSINDGQFCFLYSCSDKEQAMCDSIITGSIIRGHQRYVSEPARNNDTKQSIRALYDHLRKVPIYNYPTIPSEGIPDKHGRTHDYCNPGPWIRERLFWAFDGVGRTLDNDMEKSLIRHARNTGLKSPAEVPEPNDGLDNPANDVEPDGDESCGSEMAI</sequence>
<evidence type="ECO:0000313" key="2">
    <source>
        <dbReference type="EMBL" id="KAK7949264.1"/>
    </source>
</evidence>
<dbReference type="Proteomes" id="UP001391051">
    <property type="component" value="Unassembled WGS sequence"/>
</dbReference>
<comment type="caution">
    <text evidence="2">The sequence shown here is derived from an EMBL/GenBank/DDBJ whole genome shotgun (WGS) entry which is preliminary data.</text>
</comment>
<dbReference type="GeneID" id="92079434"/>
<keyword evidence="3" id="KW-1185">Reference proteome</keyword>
<feature type="region of interest" description="Disordered" evidence="1">
    <location>
        <begin position="263"/>
        <end position="301"/>
    </location>
</feature>
<dbReference type="RefSeq" id="XP_066698770.1">
    <property type="nucleotide sequence ID" value="XM_066846372.1"/>
</dbReference>
<gene>
    <name evidence="2" type="ORF">PG986_010150</name>
</gene>
<evidence type="ECO:0000256" key="1">
    <source>
        <dbReference type="SAM" id="MobiDB-lite"/>
    </source>
</evidence>
<reference evidence="2 3" key="1">
    <citation type="submission" date="2023-01" db="EMBL/GenBank/DDBJ databases">
        <title>Analysis of 21 Apiospora genomes using comparative genomics revels a genus with tremendous synthesis potential of carbohydrate active enzymes and secondary metabolites.</title>
        <authorList>
            <person name="Sorensen T."/>
        </authorList>
    </citation>
    <scope>NUCLEOTIDE SEQUENCE [LARGE SCALE GENOMIC DNA]</scope>
    <source>
        <strain evidence="2 3">CBS 24483</strain>
    </source>
</reference>
<evidence type="ECO:0000313" key="3">
    <source>
        <dbReference type="Proteomes" id="UP001391051"/>
    </source>
</evidence>
<name>A0ABR1Q9N8_9PEZI</name>